<dbReference type="Gene3D" id="3.30.428.10">
    <property type="entry name" value="HIT-like"/>
    <property type="match status" value="1"/>
</dbReference>
<reference evidence="6" key="1">
    <citation type="submission" date="2019-11" db="EMBL/GenBank/DDBJ databases">
        <title>Microbial mats filling the niche in hypersaline microbial mats.</title>
        <authorList>
            <person name="Wong H.L."/>
            <person name="Macleod F.I."/>
            <person name="White R.A. III"/>
            <person name="Burns B.P."/>
        </authorList>
    </citation>
    <scope>NUCLEOTIDE SEQUENCE</scope>
    <source>
        <strain evidence="6">Rbin_158</strain>
    </source>
</reference>
<dbReference type="PROSITE" id="PS51084">
    <property type="entry name" value="HIT_2"/>
    <property type="match status" value="1"/>
</dbReference>
<evidence type="ECO:0000256" key="2">
    <source>
        <dbReference type="PIRSR" id="PIRSR639383-1"/>
    </source>
</evidence>
<dbReference type="CDD" id="cd01275">
    <property type="entry name" value="FHIT"/>
    <property type="match status" value="1"/>
</dbReference>
<comment type="caution">
    <text evidence="6">The sequence shown here is derived from an EMBL/GenBank/DDBJ whole genome shotgun (WGS) entry which is preliminary data.</text>
</comment>
<feature type="short sequence motif" description="Histidine triad motif" evidence="4">
    <location>
        <begin position="118"/>
        <end position="122"/>
    </location>
</feature>
<protein>
    <submittedName>
        <fullName evidence="6">HIT domain-containing protein</fullName>
    </submittedName>
</protein>
<dbReference type="AlphaFoldDB" id="A0A9D5Q779"/>
<dbReference type="InterPro" id="IPR039383">
    <property type="entry name" value="FHIT"/>
</dbReference>
<dbReference type="PANTHER" id="PTHR42997">
    <property type="entry name" value="HIT FAMILY HYDROLASE"/>
    <property type="match status" value="1"/>
</dbReference>
<dbReference type="GO" id="GO:0003824">
    <property type="term" value="F:catalytic activity"/>
    <property type="evidence" value="ECO:0007669"/>
    <property type="project" value="InterPro"/>
</dbReference>
<feature type="binding site" evidence="3">
    <location>
        <position position="122"/>
    </location>
    <ligand>
        <name>substrate</name>
    </ligand>
</feature>
<dbReference type="InterPro" id="IPR052908">
    <property type="entry name" value="AP-4-A_phosphorylase"/>
</dbReference>
<evidence type="ECO:0000256" key="4">
    <source>
        <dbReference type="PROSITE-ProRule" id="PRU00464"/>
    </source>
</evidence>
<proteinExistence type="predicted"/>
<sequence>MQVIWAPWRMEYILSEKNSHCFLCEKLQDPEHDQENFVVYRGTGAFILLNLYPYNNGHLMIAPYAHVPSLRDLADEQLQELFELTRRCEHALTEAMQPEGFNVGINLGKAAGAGVEEHLHVHIVPRWSGDTNYITTLSNLRVIPQRLEETYRMLRSFF</sequence>
<feature type="binding site" evidence="3">
    <location>
        <position position="50"/>
    </location>
    <ligand>
        <name>substrate</name>
    </ligand>
</feature>
<evidence type="ECO:0000313" key="6">
    <source>
        <dbReference type="EMBL" id="MBD3326639.1"/>
    </source>
</evidence>
<dbReference type="SUPFAM" id="SSF54197">
    <property type="entry name" value="HIT-like"/>
    <property type="match status" value="1"/>
</dbReference>
<evidence type="ECO:0000256" key="1">
    <source>
        <dbReference type="ARBA" id="ARBA00022741"/>
    </source>
</evidence>
<feature type="active site" description="Tele-AMP-histidine intermediate" evidence="2">
    <location>
        <position position="120"/>
    </location>
</feature>
<organism evidence="6 7">
    <name type="scientific">candidate division KSB3 bacterium</name>
    <dbReference type="NCBI Taxonomy" id="2044937"/>
    <lineage>
        <taxon>Bacteria</taxon>
        <taxon>candidate division KSB3</taxon>
    </lineage>
</organism>
<keyword evidence="1" id="KW-0547">Nucleotide-binding</keyword>
<evidence type="ECO:0000259" key="5">
    <source>
        <dbReference type="PROSITE" id="PS51084"/>
    </source>
</evidence>
<accession>A0A9D5Q779</accession>
<gene>
    <name evidence="6" type="ORF">GF339_18795</name>
</gene>
<dbReference type="EMBL" id="WJJP01000611">
    <property type="protein sequence ID" value="MBD3326639.1"/>
    <property type="molecule type" value="Genomic_DNA"/>
</dbReference>
<evidence type="ECO:0000313" key="7">
    <source>
        <dbReference type="Proteomes" id="UP000649604"/>
    </source>
</evidence>
<dbReference type="PANTHER" id="PTHR42997:SF1">
    <property type="entry name" value="AP-4-A PHOSPHORYLASE"/>
    <property type="match status" value="1"/>
</dbReference>
<dbReference type="InterPro" id="IPR036265">
    <property type="entry name" value="HIT-like_sf"/>
</dbReference>
<feature type="domain" description="HIT" evidence="5">
    <location>
        <begin position="25"/>
        <end position="133"/>
    </location>
</feature>
<dbReference type="GO" id="GO:0000166">
    <property type="term" value="F:nucleotide binding"/>
    <property type="evidence" value="ECO:0007669"/>
    <property type="project" value="UniProtKB-KW"/>
</dbReference>
<dbReference type="Pfam" id="PF01230">
    <property type="entry name" value="HIT"/>
    <property type="match status" value="1"/>
</dbReference>
<name>A0A9D5Q779_9BACT</name>
<dbReference type="Proteomes" id="UP000649604">
    <property type="component" value="Unassembled WGS sequence"/>
</dbReference>
<feature type="binding site" evidence="3">
    <location>
        <begin position="112"/>
        <end position="115"/>
    </location>
    <ligand>
        <name>substrate</name>
    </ligand>
</feature>
<dbReference type="InterPro" id="IPR011146">
    <property type="entry name" value="HIT-like"/>
</dbReference>
<evidence type="ECO:0000256" key="3">
    <source>
        <dbReference type="PIRSR" id="PIRSR639383-2"/>
    </source>
</evidence>